<dbReference type="PANTHER" id="PTHR31111">
    <property type="entry name" value="BNAA05G37150D PROTEIN-RELATED"/>
    <property type="match status" value="1"/>
</dbReference>
<dbReference type="Pfam" id="PF08268">
    <property type="entry name" value="FBA_3"/>
    <property type="match status" value="1"/>
</dbReference>
<dbReference type="CDD" id="cd22157">
    <property type="entry name" value="F-box_AtFBW1-like"/>
    <property type="match status" value="1"/>
</dbReference>
<dbReference type="PANTHER" id="PTHR31111:SF113">
    <property type="entry name" value="F-BOX ASSOCIATED UBIQUITINATION EFFECTOR FAMILY PROTEIN"/>
    <property type="match status" value="1"/>
</dbReference>
<dbReference type="SMART" id="SM00256">
    <property type="entry name" value="FBOX"/>
    <property type="match status" value="1"/>
</dbReference>
<dbReference type="InterPro" id="IPR013187">
    <property type="entry name" value="F-box-assoc_dom_typ3"/>
</dbReference>
<dbReference type="InterPro" id="IPR017451">
    <property type="entry name" value="F-box-assoc_interact_dom"/>
</dbReference>
<dbReference type="InterPro" id="IPR011043">
    <property type="entry name" value="Gal_Oxase/kelch_b-propeller"/>
</dbReference>
<dbReference type="SUPFAM" id="SSF50965">
    <property type="entry name" value="Galactose oxidase, central domain"/>
    <property type="match status" value="1"/>
</dbReference>
<dbReference type="EMBL" id="JAGKQM010000006">
    <property type="protein sequence ID" value="KAH0923514.1"/>
    <property type="molecule type" value="Genomic_DNA"/>
</dbReference>
<dbReference type="InterPro" id="IPR036047">
    <property type="entry name" value="F-box-like_dom_sf"/>
</dbReference>
<evidence type="ECO:0000313" key="2">
    <source>
        <dbReference type="EMBL" id="KAH0923514.1"/>
    </source>
</evidence>
<keyword evidence="3" id="KW-1185">Reference proteome</keyword>
<dbReference type="Proteomes" id="UP000824890">
    <property type="component" value="Unassembled WGS sequence"/>
</dbReference>
<feature type="domain" description="F-box" evidence="1">
    <location>
        <begin position="69"/>
        <end position="115"/>
    </location>
</feature>
<protein>
    <recommendedName>
        <fullName evidence="1">F-box domain-containing protein</fullName>
    </recommendedName>
</protein>
<evidence type="ECO:0000259" key="1">
    <source>
        <dbReference type="PROSITE" id="PS50181"/>
    </source>
</evidence>
<dbReference type="Pfam" id="PF00646">
    <property type="entry name" value="F-box"/>
    <property type="match status" value="1"/>
</dbReference>
<dbReference type="PROSITE" id="PS50181">
    <property type="entry name" value="FBOX"/>
    <property type="match status" value="1"/>
</dbReference>
<dbReference type="NCBIfam" id="TIGR01640">
    <property type="entry name" value="F_box_assoc_1"/>
    <property type="match status" value="1"/>
</dbReference>
<evidence type="ECO:0000313" key="3">
    <source>
        <dbReference type="Proteomes" id="UP000824890"/>
    </source>
</evidence>
<proteinExistence type="predicted"/>
<comment type="caution">
    <text evidence="2">The sequence shown here is derived from an EMBL/GenBank/DDBJ whole genome shotgun (WGS) entry which is preliminary data.</text>
</comment>
<name>A0ABQ8D2B9_BRANA</name>
<sequence length="482" mass="54938">MDLEAFRGGDGQVEAVCDACRSEGADASTCTAASFLDAFVLPTSFGLVWELGKKKQSGTKRMVEEEKTLNPIYIVPEDLLEEIFLRLPLKSILRFKAVSKEWRSIMESRSFAERRMKAEKKNPKILAVGDHRTESRFTLDAGEIEVVCLRGDAAKRPSLTCEGLVCIPVPGCVNILNPSTGEYISFPSGMDPVTRRFDYIFFAAPWWNIFPGYWAMGFGKDEVNGNYKVVRMFFDPTFYCEILDVSIGEWRIVKPPPYRVDPRRKSVCVNGSIYWLEMLDGDSILALDLHTEEFSDVPVPPESSDLDQLVNLQNRLAIATPDTVPVWRLVLWTLDAQEKTWSMTYTINLRIRDPEPSRVWFRPLAVCKEGIFFFCDNKKRLFKYYPKTNELSCISSDICVISDFAENLVSLRPSSPASTSEYLSGFHYEYDAQDDVQDDVQGSQLIEKFRWIKKRIPSILITTTVVSAVFFRYFSVSCGSRH</sequence>
<dbReference type="Gene3D" id="1.20.1280.50">
    <property type="match status" value="1"/>
</dbReference>
<organism evidence="2 3">
    <name type="scientific">Brassica napus</name>
    <name type="common">Rape</name>
    <dbReference type="NCBI Taxonomy" id="3708"/>
    <lineage>
        <taxon>Eukaryota</taxon>
        <taxon>Viridiplantae</taxon>
        <taxon>Streptophyta</taxon>
        <taxon>Embryophyta</taxon>
        <taxon>Tracheophyta</taxon>
        <taxon>Spermatophyta</taxon>
        <taxon>Magnoliopsida</taxon>
        <taxon>eudicotyledons</taxon>
        <taxon>Gunneridae</taxon>
        <taxon>Pentapetalae</taxon>
        <taxon>rosids</taxon>
        <taxon>malvids</taxon>
        <taxon>Brassicales</taxon>
        <taxon>Brassicaceae</taxon>
        <taxon>Brassiceae</taxon>
        <taxon>Brassica</taxon>
    </lineage>
</organism>
<dbReference type="InterPro" id="IPR001810">
    <property type="entry name" value="F-box_dom"/>
</dbReference>
<gene>
    <name evidence="2" type="ORF">HID58_023532</name>
</gene>
<accession>A0ABQ8D2B9</accession>
<dbReference type="SUPFAM" id="SSF81383">
    <property type="entry name" value="F-box domain"/>
    <property type="match status" value="1"/>
</dbReference>
<reference evidence="2 3" key="1">
    <citation type="submission" date="2021-05" db="EMBL/GenBank/DDBJ databases">
        <title>Genome Assembly of Synthetic Allotetraploid Brassica napus Reveals Homoeologous Exchanges between Subgenomes.</title>
        <authorList>
            <person name="Davis J.T."/>
        </authorList>
    </citation>
    <scope>NUCLEOTIDE SEQUENCE [LARGE SCALE GENOMIC DNA]</scope>
    <source>
        <strain evidence="3">cv. Da-Ae</strain>
        <tissue evidence="2">Seedling</tissue>
    </source>
</reference>